<feature type="transmembrane region" description="Helical" evidence="1">
    <location>
        <begin position="45"/>
        <end position="66"/>
    </location>
</feature>
<reference evidence="2 3" key="1">
    <citation type="submission" date="2016-10" db="EMBL/GenBank/DDBJ databases">
        <authorList>
            <person name="de Groot N.N."/>
        </authorList>
    </citation>
    <scope>NUCLEOTIDE SEQUENCE [LARGE SCALE GENOMIC DNA]</scope>
    <source>
        <strain evidence="2 3">RK1</strain>
    </source>
</reference>
<evidence type="ECO:0000313" key="2">
    <source>
        <dbReference type="EMBL" id="SFJ60963.1"/>
    </source>
</evidence>
<name>A0A1I3SR05_9SPHI</name>
<keyword evidence="1" id="KW-0812">Transmembrane</keyword>
<dbReference type="STRING" id="1477437.SAMN05444682_111143"/>
<organism evidence="2 3">
    <name type="scientific">Parapedobacter indicus</name>
    <dbReference type="NCBI Taxonomy" id="1477437"/>
    <lineage>
        <taxon>Bacteria</taxon>
        <taxon>Pseudomonadati</taxon>
        <taxon>Bacteroidota</taxon>
        <taxon>Sphingobacteriia</taxon>
        <taxon>Sphingobacteriales</taxon>
        <taxon>Sphingobacteriaceae</taxon>
        <taxon>Parapedobacter</taxon>
    </lineage>
</organism>
<evidence type="ECO:0000313" key="3">
    <source>
        <dbReference type="Proteomes" id="UP000198670"/>
    </source>
</evidence>
<protein>
    <submittedName>
        <fullName evidence="2">Uncharacterized protein</fullName>
    </submittedName>
</protein>
<evidence type="ECO:0000256" key="1">
    <source>
        <dbReference type="SAM" id="Phobius"/>
    </source>
</evidence>
<gene>
    <name evidence="2" type="ORF">SAMN05444682_111143</name>
</gene>
<sequence>MCIYICILYGNYDAIMHSTVALLFAFFNLIAVIQHSEPETAASPWQTYGYIVLGGIVLVIVVIVLVRKQYRKFNE</sequence>
<dbReference type="AlphaFoldDB" id="A0A1I3SR05"/>
<feature type="transmembrane region" description="Helical" evidence="1">
    <location>
        <begin position="12"/>
        <end position="33"/>
    </location>
</feature>
<accession>A0A1I3SR05</accession>
<proteinExistence type="predicted"/>
<keyword evidence="3" id="KW-1185">Reference proteome</keyword>
<keyword evidence="1" id="KW-0472">Membrane</keyword>
<dbReference type="EMBL" id="FOQO01000011">
    <property type="protein sequence ID" value="SFJ60963.1"/>
    <property type="molecule type" value="Genomic_DNA"/>
</dbReference>
<dbReference type="Proteomes" id="UP000198670">
    <property type="component" value="Unassembled WGS sequence"/>
</dbReference>
<keyword evidence="1" id="KW-1133">Transmembrane helix</keyword>